<dbReference type="AlphaFoldDB" id="A0ABD0NMR3"/>
<feature type="non-terminal residue" evidence="2">
    <location>
        <position position="1"/>
    </location>
</feature>
<dbReference type="EMBL" id="JAMKFB020000021">
    <property type="protein sequence ID" value="KAL0163187.1"/>
    <property type="molecule type" value="Genomic_DNA"/>
</dbReference>
<accession>A0ABD0NMR3</accession>
<comment type="caution">
    <text evidence="2">The sequence shown here is derived from an EMBL/GenBank/DDBJ whole genome shotgun (WGS) entry which is preliminary data.</text>
</comment>
<keyword evidence="3" id="KW-1185">Reference proteome</keyword>
<reference evidence="2 3" key="1">
    <citation type="submission" date="2024-05" db="EMBL/GenBank/DDBJ databases">
        <title>Genome sequencing and assembly of Indian major carp, Cirrhinus mrigala (Hamilton, 1822).</title>
        <authorList>
            <person name="Mohindra V."/>
            <person name="Chowdhury L.M."/>
            <person name="Lal K."/>
            <person name="Jena J.K."/>
        </authorList>
    </citation>
    <scope>NUCLEOTIDE SEQUENCE [LARGE SCALE GENOMIC DNA]</scope>
    <source>
        <strain evidence="2">CM1030</strain>
        <tissue evidence="2">Blood</tissue>
    </source>
</reference>
<dbReference type="Proteomes" id="UP001529510">
    <property type="component" value="Unassembled WGS sequence"/>
</dbReference>
<gene>
    <name evidence="2" type="ORF">M9458_042583</name>
</gene>
<proteinExistence type="predicted"/>
<feature type="coiled-coil region" evidence="1">
    <location>
        <begin position="5"/>
        <end position="60"/>
    </location>
</feature>
<sequence>LELRNLELETVMANLHEELDQEKKKYTMVEIKLRNAERAKDDAEKRNEMLQKEMEQFFSTFGDLTADPRRPDRANTIWI</sequence>
<name>A0ABD0NMR3_CIRMR</name>
<feature type="non-terminal residue" evidence="2">
    <location>
        <position position="79"/>
    </location>
</feature>
<organism evidence="2 3">
    <name type="scientific">Cirrhinus mrigala</name>
    <name type="common">Mrigala</name>
    <dbReference type="NCBI Taxonomy" id="683832"/>
    <lineage>
        <taxon>Eukaryota</taxon>
        <taxon>Metazoa</taxon>
        <taxon>Chordata</taxon>
        <taxon>Craniata</taxon>
        <taxon>Vertebrata</taxon>
        <taxon>Euteleostomi</taxon>
        <taxon>Actinopterygii</taxon>
        <taxon>Neopterygii</taxon>
        <taxon>Teleostei</taxon>
        <taxon>Ostariophysi</taxon>
        <taxon>Cypriniformes</taxon>
        <taxon>Cyprinidae</taxon>
        <taxon>Labeoninae</taxon>
        <taxon>Labeonini</taxon>
        <taxon>Cirrhinus</taxon>
    </lineage>
</organism>
<protein>
    <submittedName>
        <fullName evidence="2">Uncharacterized protein</fullName>
    </submittedName>
</protein>
<evidence type="ECO:0000256" key="1">
    <source>
        <dbReference type="SAM" id="Coils"/>
    </source>
</evidence>
<evidence type="ECO:0000313" key="3">
    <source>
        <dbReference type="Proteomes" id="UP001529510"/>
    </source>
</evidence>
<evidence type="ECO:0000313" key="2">
    <source>
        <dbReference type="EMBL" id="KAL0163187.1"/>
    </source>
</evidence>
<keyword evidence="1" id="KW-0175">Coiled coil</keyword>